<evidence type="ECO:0000313" key="3">
    <source>
        <dbReference type="Proteomes" id="UP000427108"/>
    </source>
</evidence>
<proteinExistence type="predicted"/>
<reference evidence="2 3" key="1">
    <citation type="submission" date="2019-11" db="EMBL/GenBank/DDBJ databases">
        <title>Isolation and Application of One Kind of P-Hydroxybenzoic Acid Degrading Bacterium in Mitigating Cropping Obstacle of Cucumber.</title>
        <authorList>
            <person name="Wu F."/>
            <person name="An Y."/>
        </authorList>
    </citation>
    <scope>NUCLEOTIDE SEQUENCE [LARGE SCALE GENOMIC DNA]</scope>
    <source>
        <strain evidence="2 3">P620</strain>
    </source>
</reference>
<dbReference type="EMBL" id="CP046115">
    <property type="protein sequence ID" value="QGN40207.1"/>
    <property type="molecule type" value="Genomic_DNA"/>
</dbReference>
<dbReference type="Proteomes" id="UP000427108">
    <property type="component" value="Chromosome"/>
</dbReference>
<dbReference type="AlphaFoldDB" id="A0A6B8N2W9"/>
<feature type="transmembrane region" description="Helical" evidence="1">
    <location>
        <begin position="14"/>
        <end position="31"/>
    </location>
</feature>
<evidence type="ECO:0000313" key="2">
    <source>
        <dbReference type="EMBL" id="QGN40207.1"/>
    </source>
</evidence>
<accession>A0A6B8N2W9</accession>
<evidence type="ECO:0000256" key="1">
    <source>
        <dbReference type="SAM" id="Phobius"/>
    </source>
</evidence>
<keyword evidence="1" id="KW-1133">Transmembrane helix</keyword>
<gene>
    <name evidence="2" type="ORF">GJ746_24100</name>
</gene>
<keyword evidence="1" id="KW-0472">Membrane</keyword>
<dbReference type="InterPro" id="IPR025253">
    <property type="entry name" value="Toxin_Ldr"/>
</dbReference>
<name>A0A6B8N2W9_KLEOX</name>
<keyword evidence="1" id="KW-0812">Transmembrane</keyword>
<organism evidence="2 3">
    <name type="scientific">Klebsiella oxytoca</name>
    <dbReference type="NCBI Taxonomy" id="571"/>
    <lineage>
        <taxon>Bacteria</taxon>
        <taxon>Pseudomonadati</taxon>
        <taxon>Pseudomonadota</taxon>
        <taxon>Gammaproteobacteria</taxon>
        <taxon>Enterobacterales</taxon>
        <taxon>Enterobacteriaceae</taxon>
        <taxon>Klebsiella/Raoultella group</taxon>
        <taxon>Klebsiella</taxon>
    </lineage>
</organism>
<sequence>MTLAQLGLVFWDDLAAPVIAGILVSIIVSWMDSRK</sequence>
<dbReference type="OrthoDB" id="6588978at2"/>
<protein>
    <submittedName>
        <fullName evidence="2">Small toxic polypeptide ldrD (Modular protein)</fullName>
    </submittedName>
</protein>
<dbReference type="RefSeq" id="WP_154682422.1">
    <property type="nucleotide sequence ID" value="NZ_CP046115.1"/>
</dbReference>
<dbReference type="Pfam" id="PF13940">
    <property type="entry name" value="Ldr_toxin"/>
    <property type="match status" value="1"/>
</dbReference>